<dbReference type="PANTHER" id="PTHR44688:SF16">
    <property type="entry name" value="DNA-BINDING TRANSCRIPTIONAL ACTIVATOR DEVR_DOSR"/>
    <property type="match status" value="1"/>
</dbReference>
<sequence>MLELVGKAAGAIGTDSFYRHLLHLLGHAIPHDMGMVMRYPRYAAPDFLHREKFPDRLADLYLTGFYRFDPFYRHWREHRRCGVVPYRSVASADLRRGDYHRFFQRQADIADELGMFLPNVGHSAIGLFIERSKGRFTAREIAWAQAIYPAAAGLHDAHIARIFLDLRFNAGKPGSHLPRATLLLDRSGHRVFADKDWQEAERTDPEIAKAIEGLSSGAQARLFLADGRVLHAEALSADFPLAPAGRMIALETQGLTPQPVPRSGDPAAMLGVELTRRERDIVALILQGYPSSEIARKLKIGRGTVKNHRRRLYYKLDITSEREVFLLFMRALMPETAATEISSKDR</sequence>
<dbReference type="Gene3D" id="1.10.10.10">
    <property type="entry name" value="Winged helix-like DNA-binding domain superfamily/Winged helix DNA-binding domain"/>
    <property type="match status" value="1"/>
</dbReference>
<accession>A0A5J6MTR6</accession>
<protein>
    <recommendedName>
        <fullName evidence="4">HTH luxR-type domain-containing protein</fullName>
    </recommendedName>
</protein>
<keyword evidence="6" id="KW-1185">Reference proteome</keyword>
<name>A0A5J6MTR6_9PROT</name>
<dbReference type="GO" id="GO:0006355">
    <property type="term" value="P:regulation of DNA-templated transcription"/>
    <property type="evidence" value="ECO:0007669"/>
    <property type="project" value="InterPro"/>
</dbReference>
<dbReference type="Proteomes" id="UP000326202">
    <property type="component" value="Chromosome"/>
</dbReference>
<dbReference type="InterPro" id="IPR016032">
    <property type="entry name" value="Sig_transdc_resp-reg_C-effctor"/>
</dbReference>
<keyword evidence="3" id="KW-0804">Transcription</keyword>
<evidence type="ECO:0000256" key="1">
    <source>
        <dbReference type="ARBA" id="ARBA00023015"/>
    </source>
</evidence>
<organism evidence="5 6">
    <name type="scientific">Hypericibacter terrae</name>
    <dbReference type="NCBI Taxonomy" id="2602015"/>
    <lineage>
        <taxon>Bacteria</taxon>
        <taxon>Pseudomonadati</taxon>
        <taxon>Pseudomonadota</taxon>
        <taxon>Alphaproteobacteria</taxon>
        <taxon>Rhodospirillales</taxon>
        <taxon>Dongiaceae</taxon>
        <taxon>Hypericibacter</taxon>
    </lineage>
</organism>
<evidence type="ECO:0000256" key="2">
    <source>
        <dbReference type="ARBA" id="ARBA00023125"/>
    </source>
</evidence>
<dbReference type="GO" id="GO:0003677">
    <property type="term" value="F:DNA binding"/>
    <property type="evidence" value="ECO:0007669"/>
    <property type="project" value="UniProtKB-KW"/>
</dbReference>
<dbReference type="PROSITE" id="PS00622">
    <property type="entry name" value="HTH_LUXR_1"/>
    <property type="match status" value="1"/>
</dbReference>
<keyword evidence="1" id="KW-0805">Transcription regulation</keyword>
<dbReference type="PANTHER" id="PTHR44688">
    <property type="entry name" value="DNA-BINDING TRANSCRIPTIONAL ACTIVATOR DEVR_DOSR"/>
    <property type="match status" value="1"/>
</dbReference>
<evidence type="ECO:0000259" key="4">
    <source>
        <dbReference type="PROSITE" id="PS50043"/>
    </source>
</evidence>
<dbReference type="CDD" id="cd06170">
    <property type="entry name" value="LuxR_C_like"/>
    <property type="match status" value="1"/>
</dbReference>
<dbReference type="SUPFAM" id="SSF46894">
    <property type="entry name" value="C-terminal effector domain of the bipartite response regulators"/>
    <property type="match status" value="1"/>
</dbReference>
<dbReference type="InterPro" id="IPR000792">
    <property type="entry name" value="Tscrpt_reg_LuxR_C"/>
</dbReference>
<dbReference type="EMBL" id="CP042906">
    <property type="protein sequence ID" value="QEX19420.1"/>
    <property type="molecule type" value="Genomic_DNA"/>
</dbReference>
<dbReference type="KEGG" id="htq:FRZ44_47330"/>
<dbReference type="Pfam" id="PF00196">
    <property type="entry name" value="GerE"/>
    <property type="match status" value="1"/>
</dbReference>
<evidence type="ECO:0000256" key="3">
    <source>
        <dbReference type="ARBA" id="ARBA00023163"/>
    </source>
</evidence>
<dbReference type="PROSITE" id="PS50043">
    <property type="entry name" value="HTH_LUXR_2"/>
    <property type="match status" value="1"/>
</dbReference>
<dbReference type="InterPro" id="IPR036388">
    <property type="entry name" value="WH-like_DNA-bd_sf"/>
</dbReference>
<dbReference type="AlphaFoldDB" id="A0A5J6MTR6"/>
<dbReference type="SMART" id="SM00421">
    <property type="entry name" value="HTH_LUXR"/>
    <property type="match status" value="1"/>
</dbReference>
<evidence type="ECO:0000313" key="5">
    <source>
        <dbReference type="EMBL" id="QEX19420.1"/>
    </source>
</evidence>
<feature type="domain" description="HTH luxR-type" evidence="4">
    <location>
        <begin position="267"/>
        <end position="332"/>
    </location>
</feature>
<keyword evidence="2" id="KW-0238">DNA-binding</keyword>
<evidence type="ECO:0000313" key="6">
    <source>
        <dbReference type="Proteomes" id="UP000326202"/>
    </source>
</evidence>
<dbReference type="PRINTS" id="PR00038">
    <property type="entry name" value="HTHLUXR"/>
</dbReference>
<proteinExistence type="predicted"/>
<reference evidence="5 6" key="1">
    <citation type="submission" date="2019-08" db="EMBL/GenBank/DDBJ databases">
        <title>Hyperibacter terrae gen. nov., sp. nov. and Hyperibacter viscosus sp. nov., two new members in the family Rhodospirillaceae isolated from the rhizosphere of Hypericum perforatum.</title>
        <authorList>
            <person name="Noviana Z."/>
        </authorList>
    </citation>
    <scope>NUCLEOTIDE SEQUENCE [LARGE SCALE GENOMIC DNA]</scope>
    <source>
        <strain evidence="5 6">R5913</strain>
    </source>
</reference>
<gene>
    <name evidence="5" type="ORF">FRZ44_47330</name>
</gene>